<evidence type="ECO:0000259" key="6">
    <source>
        <dbReference type="Pfam" id="PF01266"/>
    </source>
</evidence>
<name>A0A1I2JLG7_9BACI</name>
<dbReference type="Gene3D" id="3.30.9.10">
    <property type="entry name" value="D-Amino Acid Oxidase, subunit A, domain 2"/>
    <property type="match status" value="1"/>
</dbReference>
<evidence type="ECO:0000256" key="5">
    <source>
        <dbReference type="ARBA" id="ARBA00050018"/>
    </source>
</evidence>
<dbReference type="EC" id="1.4.3.19" evidence="5"/>
<accession>A0A1I2JLG7</accession>
<dbReference type="PANTHER" id="PTHR13847">
    <property type="entry name" value="SARCOSINE DEHYDROGENASE-RELATED"/>
    <property type="match status" value="1"/>
</dbReference>
<dbReference type="AlphaFoldDB" id="A0A1I2JLG7"/>
<protein>
    <recommendedName>
        <fullName evidence="5">glycine oxidase</fullName>
        <ecNumber evidence="5">1.4.3.19</ecNumber>
    </recommendedName>
</protein>
<evidence type="ECO:0000256" key="4">
    <source>
        <dbReference type="ARBA" id="ARBA00049872"/>
    </source>
</evidence>
<dbReference type="Pfam" id="PF01266">
    <property type="entry name" value="DAO"/>
    <property type="match status" value="1"/>
</dbReference>
<dbReference type="SUPFAM" id="SSF54373">
    <property type="entry name" value="FAD-linked reductases, C-terminal domain"/>
    <property type="match status" value="1"/>
</dbReference>
<dbReference type="NCBIfam" id="TIGR02352">
    <property type="entry name" value="thiamin_ThiO"/>
    <property type="match status" value="1"/>
</dbReference>
<keyword evidence="8" id="KW-1185">Reference proteome</keyword>
<dbReference type="Proteomes" id="UP000198897">
    <property type="component" value="Unassembled WGS sequence"/>
</dbReference>
<dbReference type="Gene3D" id="3.50.50.60">
    <property type="entry name" value="FAD/NAD(P)-binding domain"/>
    <property type="match status" value="1"/>
</dbReference>
<organism evidence="7 8">
    <name type="scientific">Halobacillus alkaliphilus</name>
    <dbReference type="NCBI Taxonomy" id="396056"/>
    <lineage>
        <taxon>Bacteria</taxon>
        <taxon>Bacillati</taxon>
        <taxon>Bacillota</taxon>
        <taxon>Bacilli</taxon>
        <taxon>Bacillales</taxon>
        <taxon>Bacillaceae</taxon>
        <taxon>Halobacillus</taxon>
    </lineage>
</organism>
<dbReference type="InterPro" id="IPR012727">
    <property type="entry name" value="Gly_oxidase_ThiO"/>
</dbReference>
<keyword evidence="3" id="KW-0560">Oxidoreductase</keyword>
<dbReference type="EMBL" id="FOOG01000001">
    <property type="protein sequence ID" value="SFF55089.1"/>
    <property type="molecule type" value="Genomic_DNA"/>
</dbReference>
<evidence type="ECO:0000256" key="1">
    <source>
        <dbReference type="ARBA" id="ARBA00004948"/>
    </source>
</evidence>
<dbReference type="UniPathway" id="UPA00060"/>
<dbReference type="GO" id="GO:0005737">
    <property type="term" value="C:cytoplasm"/>
    <property type="evidence" value="ECO:0007669"/>
    <property type="project" value="TreeGrafter"/>
</dbReference>
<dbReference type="GO" id="GO:0009228">
    <property type="term" value="P:thiamine biosynthetic process"/>
    <property type="evidence" value="ECO:0007669"/>
    <property type="project" value="UniProtKB-KW"/>
</dbReference>
<dbReference type="InterPro" id="IPR036188">
    <property type="entry name" value="FAD/NAD-bd_sf"/>
</dbReference>
<dbReference type="SUPFAM" id="SSF51905">
    <property type="entry name" value="FAD/NAD(P)-binding domain"/>
    <property type="match status" value="1"/>
</dbReference>
<dbReference type="OrthoDB" id="9794226at2"/>
<comment type="pathway">
    <text evidence="1">Cofactor biosynthesis; thiamine diphosphate biosynthesis.</text>
</comment>
<evidence type="ECO:0000313" key="7">
    <source>
        <dbReference type="EMBL" id="SFF55089.1"/>
    </source>
</evidence>
<dbReference type="GO" id="GO:0009229">
    <property type="term" value="P:thiamine diphosphate biosynthetic process"/>
    <property type="evidence" value="ECO:0007669"/>
    <property type="project" value="UniProtKB-UniPathway"/>
</dbReference>
<dbReference type="GO" id="GO:0043799">
    <property type="term" value="F:glycine oxidase activity"/>
    <property type="evidence" value="ECO:0007669"/>
    <property type="project" value="UniProtKB-EC"/>
</dbReference>
<sequence length="377" mass="41153">MPKKYDTIILGGGVIGCSTAFYLSKKGQHVLVLEKGSLGQEASSAAAGMLGVQTELEEESPIYELARKSREMFPNLAVELKDRTGIDIGLSQKGIIRPAFTEEQRVRYREIAANQKLKGEESSWKDREELVEMEPCLTDSLVGGLWFPKEGHVSAPDLTRAFTRAAAVNGVTFRESTDVYQLISKQNQVVGAATDAGDFYGSSVLVAAGAWSRRFLPGKEQALYPVKGEALAVKTEKSILHTTIFTDDCYLVPKKGGEIIVGATSTPYTFDKRVTVEGTEGLIHKAKRLLPLLGRAEIDRIWAGTRPMTGDGLPIMGEHPELSSLYFSTGHYRNGILLSPVTGKLMADYIAGEANLITDLSAFTPARFQYQAEESPL</sequence>
<dbReference type="PANTHER" id="PTHR13847:SF289">
    <property type="entry name" value="GLYCINE OXIDASE"/>
    <property type="match status" value="1"/>
</dbReference>
<gene>
    <name evidence="7" type="ORF">SAMN05216353_101262</name>
</gene>
<dbReference type="GO" id="GO:0050660">
    <property type="term" value="F:flavin adenine dinucleotide binding"/>
    <property type="evidence" value="ECO:0007669"/>
    <property type="project" value="InterPro"/>
</dbReference>
<reference evidence="8" key="1">
    <citation type="submission" date="2016-10" db="EMBL/GenBank/DDBJ databases">
        <authorList>
            <person name="Varghese N."/>
            <person name="Submissions S."/>
        </authorList>
    </citation>
    <scope>NUCLEOTIDE SEQUENCE [LARGE SCALE GENOMIC DNA]</scope>
    <source>
        <strain evidence="8">FP5</strain>
    </source>
</reference>
<evidence type="ECO:0000313" key="8">
    <source>
        <dbReference type="Proteomes" id="UP000198897"/>
    </source>
</evidence>
<feature type="domain" description="FAD dependent oxidoreductase" evidence="6">
    <location>
        <begin position="6"/>
        <end position="348"/>
    </location>
</feature>
<comment type="catalytic activity">
    <reaction evidence="4">
        <text>glycine + O2 + H2O = glyoxylate + H2O2 + NH4(+)</text>
        <dbReference type="Rhea" id="RHEA:11532"/>
        <dbReference type="ChEBI" id="CHEBI:15377"/>
        <dbReference type="ChEBI" id="CHEBI:15379"/>
        <dbReference type="ChEBI" id="CHEBI:16240"/>
        <dbReference type="ChEBI" id="CHEBI:28938"/>
        <dbReference type="ChEBI" id="CHEBI:36655"/>
        <dbReference type="ChEBI" id="CHEBI:57305"/>
        <dbReference type="EC" id="1.4.3.19"/>
    </reaction>
</comment>
<proteinExistence type="predicted"/>
<dbReference type="RefSeq" id="WP_089749337.1">
    <property type="nucleotide sequence ID" value="NZ_FOOG01000001.1"/>
</dbReference>
<dbReference type="InterPro" id="IPR006076">
    <property type="entry name" value="FAD-dep_OxRdtase"/>
</dbReference>
<evidence type="ECO:0000256" key="3">
    <source>
        <dbReference type="ARBA" id="ARBA00023002"/>
    </source>
</evidence>
<evidence type="ECO:0000256" key="2">
    <source>
        <dbReference type="ARBA" id="ARBA00022977"/>
    </source>
</evidence>
<dbReference type="PROSITE" id="PS51257">
    <property type="entry name" value="PROKAR_LIPOPROTEIN"/>
    <property type="match status" value="1"/>
</dbReference>
<keyword evidence="2" id="KW-0784">Thiamine biosynthesis</keyword>